<dbReference type="EnsemblMetazoa" id="XM_038190735.1">
    <property type="protein sequence ID" value="XP_038046663.1"/>
    <property type="gene ID" value="LOC119720866"/>
</dbReference>
<keyword evidence="5 9" id="KW-0812">Transmembrane</keyword>
<evidence type="ECO:0000256" key="9">
    <source>
        <dbReference type="SAM" id="Phobius"/>
    </source>
</evidence>
<dbReference type="PIRSF" id="PIRSF006060">
    <property type="entry name" value="AA_transporter"/>
    <property type="match status" value="1"/>
</dbReference>
<dbReference type="PANTHER" id="PTHR11785">
    <property type="entry name" value="AMINO ACID TRANSPORTER"/>
    <property type="match status" value="1"/>
</dbReference>
<organism evidence="10 11">
    <name type="scientific">Patiria miniata</name>
    <name type="common">Bat star</name>
    <name type="synonym">Asterina miniata</name>
    <dbReference type="NCBI Taxonomy" id="46514"/>
    <lineage>
        <taxon>Eukaryota</taxon>
        <taxon>Metazoa</taxon>
        <taxon>Echinodermata</taxon>
        <taxon>Eleutherozoa</taxon>
        <taxon>Asterozoa</taxon>
        <taxon>Asteroidea</taxon>
        <taxon>Valvatacea</taxon>
        <taxon>Valvatida</taxon>
        <taxon>Asterinidae</taxon>
        <taxon>Patiria</taxon>
    </lineage>
</organism>
<feature type="transmembrane region" description="Helical" evidence="9">
    <location>
        <begin position="434"/>
        <end position="454"/>
    </location>
</feature>
<keyword evidence="3" id="KW-0813">Transport</keyword>
<feature type="transmembrane region" description="Helical" evidence="9">
    <location>
        <begin position="239"/>
        <end position="259"/>
    </location>
</feature>
<feature type="transmembrane region" description="Helical" evidence="9">
    <location>
        <begin position="279"/>
        <end position="300"/>
    </location>
</feature>
<evidence type="ECO:0000256" key="4">
    <source>
        <dbReference type="ARBA" id="ARBA00022475"/>
    </source>
</evidence>
<sequence>MLYKNPDMEEKDVFNLEELEESDLSDYEFELYDDREKLLNEEDDGSKVKLQRQISLLSGVAINVGTIIGSGIFVSPKGVLLGVSSVGMTLVVWVLCGIISLLGALCFAELGTMLPSSGGFYFYLRSIYGEFAAFLYLWVSLIMQVPASCAVVAITFGRYAVQPFFPSADCGPPIIAIQLLALNSVLLCGFFNIFSVRLTTTVQNVFTVFKMLALTIIIVMGCVQLFRGETASFENSFEGTTYTGLGNALYSGLFSYAGWYNLNNVVEELRNPYKNLPRAIYITMAIVTVFYVLANVAYFTAMSPTELLASDAVAVTFGIKLLGVVAWCMPIFVAMSTFGSNNGSLLGLSRMFFVGARDRQLPNFLAMIDIKRKTPMPALLLVTFLTCVYVFARDVYTLINYFNFVLWTSAGAISAGLVYLRWKQPDMPRPYKINICLPIFFTLASAALVILGTVSAPMDTLIGIAITLTGIPFYFILVRPAKIPAILHKVDVAVTHWCQKLFLVTSEEGKKAKNKATSGDSTNEDKEL</sequence>
<dbReference type="Proteomes" id="UP000887568">
    <property type="component" value="Unplaced"/>
</dbReference>
<proteinExistence type="inferred from homology"/>
<feature type="transmembrane region" description="Helical" evidence="9">
    <location>
        <begin position="54"/>
        <end position="74"/>
    </location>
</feature>
<evidence type="ECO:0000313" key="10">
    <source>
        <dbReference type="EnsemblMetazoa" id="XP_038046663.1"/>
    </source>
</evidence>
<dbReference type="AlphaFoldDB" id="A0A913Z4A5"/>
<dbReference type="FunFam" id="1.20.1740.10:FF:000003">
    <property type="entry name" value="Y+L amino acid transporter 1 isoform X1"/>
    <property type="match status" value="1"/>
</dbReference>
<dbReference type="OMA" id="SESVILM"/>
<evidence type="ECO:0000256" key="1">
    <source>
        <dbReference type="ARBA" id="ARBA00004651"/>
    </source>
</evidence>
<dbReference type="Gene3D" id="1.20.1740.10">
    <property type="entry name" value="Amino acid/polyamine transporter I"/>
    <property type="match status" value="1"/>
</dbReference>
<feature type="transmembrane region" description="Helical" evidence="9">
    <location>
        <begin position="206"/>
        <end position="227"/>
    </location>
</feature>
<dbReference type="PANTHER" id="PTHR11785:SF528">
    <property type="entry name" value="AMINO ACID TRANSPORTER PROTEIN JHI-21"/>
    <property type="match status" value="1"/>
</dbReference>
<evidence type="ECO:0000256" key="5">
    <source>
        <dbReference type="ARBA" id="ARBA00022692"/>
    </source>
</evidence>
<evidence type="ECO:0000256" key="8">
    <source>
        <dbReference type="SAM" id="MobiDB-lite"/>
    </source>
</evidence>
<protein>
    <submittedName>
        <fullName evidence="10">Uncharacterized protein</fullName>
    </submittedName>
</protein>
<feature type="transmembrane region" description="Helical" evidence="9">
    <location>
        <begin position="173"/>
        <end position="194"/>
    </location>
</feature>
<feature type="transmembrane region" description="Helical" evidence="9">
    <location>
        <begin position="86"/>
        <end position="108"/>
    </location>
</feature>
<name>A0A913Z4A5_PATMI</name>
<evidence type="ECO:0000256" key="3">
    <source>
        <dbReference type="ARBA" id="ARBA00022448"/>
    </source>
</evidence>
<evidence type="ECO:0000256" key="2">
    <source>
        <dbReference type="ARBA" id="ARBA00007040"/>
    </source>
</evidence>
<keyword evidence="6 9" id="KW-1133">Transmembrane helix</keyword>
<dbReference type="GeneID" id="119720866"/>
<feature type="region of interest" description="Disordered" evidence="8">
    <location>
        <begin position="509"/>
        <end position="528"/>
    </location>
</feature>
<reference evidence="10" key="1">
    <citation type="submission" date="2022-11" db="UniProtKB">
        <authorList>
            <consortium name="EnsemblMetazoa"/>
        </authorList>
    </citation>
    <scope>IDENTIFICATION</scope>
</reference>
<feature type="transmembrane region" description="Helical" evidence="9">
    <location>
        <begin position="312"/>
        <end position="332"/>
    </location>
</feature>
<dbReference type="Pfam" id="PF13520">
    <property type="entry name" value="AA_permease_2"/>
    <property type="match status" value="1"/>
</dbReference>
<feature type="transmembrane region" description="Helical" evidence="9">
    <location>
        <begin position="460"/>
        <end position="478"/>
    </location>
</feature>
<dbReference type="InterPro" id="IPR002293">
    <property type="entry name" value="AA/rel_permease1"/>
</dbReference>
<evidence type="ECO:0000256" key="6">
    <source>
        <dbReference type="ARBA" id="ARBA00022989"/>
    </source>
</evidence>
<feature type="transmembrane region" description="Helical" evidence="9">
    <location>
        <begin position="404"/>
        <end position="422"/>
    </location>
</feature>
<comment type="subcellular location">
    <subcellularLocation>
        <location evidence="1">Cell membrane</location>
        <topology evidence="1">Multi-pass membrane protein</topology>
    </subcellularLocation>
</comment>
<comment type="similarity">
    <text evidence="2">Belongs to the amino acid-polyamine-organocation (APC) superfamily. L-type amino acid transporter (LAT) (TC 2.A.3.8) family.</text>
</comment>
<dbReference type="GO" id="GO:0015179">
    <property type="term" value="F:L-amino acid transmembrane transporter activity"/>
    <property type="evidence" value="ECO:0007669"/>
    <property type="project" value="TreeGrafter"/>
</dbReference>
<dbReference type="OrthoDB" id="3257095at2759"/>
<keyword evidence="7 9" id="KW-0472">Membrane</keyword>
<keyword evidence="11" id="KW-1185">Reference proteome</keyword>
<accession>A0A913Z4A5</accession>
<dbReference type="GO" id="GO:0005886">
    <property type="term" value="C:plasma membrane"/>
    <property type="evidence" value="ECO:0007669"/>
    <property type="project" value="UniProtKB-SubCell"/>
</dbReference>
<feature type="transmembrane region" description="Helical" evidence="9">
    <location>
        <begin position="376"/>
        <end position="392"/>
    </location>
</feature>
<evidence type="ECO:0000313" key="11">
    <source>
        <dbReference type="Proteomes" id="UP000887568"/>
    </source>
</evidence>
<dbReference type="RefSeq" id="XP_038046663.1">
    <property type="nucleotide sequence ID" value="XM_038190735.1"/>
</dbReference>
<dbReference type="InterPro" id="IPR050598">
    <property type="entry name" value="AminoAcid_Transporter"/>
</dbReference>
<keyword evidence="4" id="KW-1003">Cell membrane</keyword>
<evidence type="ECO:0000256" key="7">
    <source>
        <dbReference type="ARBA" id="ARBA00023136"/>
    </source>
</evidence>